<evidence type="ECO:0000313" key="2">
    <source>
        <dbReference type="Proteomes" id="UP000228987"/>
    </source>
</evidence>
<comment type="caution">
    <text evidence="1">The sequence shown here is derived from an EMBL/GenBank/DDBJ whole genome shotgun (WGS) entry which is preliminary data.</text>
</comment>
<dbReference type="Proteomes" id="UP000228987">
    <property type="component" value="Unassembled WGS sequence"/>
</dbReference>
<gene>
    <name evidence="1" type="ORF">COA71_14525</name>
</gene>
<name>A0A2A5C6N8_9GAMM</name>
<dbReference type="EMBL" id="NVWI01000018">
    <property type="protein sequence ID" value="PCJ39128.1"/>
    <property type="molecule type" value="Genomic_DNA"/>
</dbReference>
<evidence type="ECO:0000313" key="1">
    <source>
        <dbReference type="EMBL" id="PCJ39128.1"/>
    </source>
</evidence>
<accession>A0A2A5C6N8</accession>
<sequence>MYFAIIISLEDTFFSNLKPKEVKTLGKTFKEHADKSSDKEIFIISHWPKKRNMLDPLDVGIIKFIKKVIGRDTSDPTGTRGYIIWTDIEANLYQSDKVNIIYKKDFPPDKHIRAFSDPPELKETFDYKKIGISKDMIELY</sequence>
<organism evidence="1 2">
    <name type="scientific">SAR86 cluster bacterium</name>
    <dbReference type="NCBI Taxonomy" id="2030880"/>
    <lineage>
        <taxon>Bacteria</taxon>
        <taxon>Pseudomonadati</taxon>
        <taxon>Pseudomonadota</taxon>
        <taxon>Gammaproteobacteria</taxon>
        <taxon>SAR86 cluster</taxon>
    </lineage>
</organism>
<protein>
    <submittedName>
        <fullName evidence="1">Uncharacterized protein</fullName>
    </submittedName>
</protein>
<reference evidence="2" key="1">
    <citation type="submission" date="2017-08" db="EMBL/GenBank/DDBJ databases">
        <title>A dynamic microbial community with high functional redundancy inhabits the cold, oxic subseafloor aquifer.</title>
        <authorList>
            <person name="Tully B.J."/>
            <person name="Wheat C.G."/>
            <person name="Glazer B.T."/>
            <person name="Huber J.A."/>
        </authorList>
    </citation>
    <scope>NUCLEOTIDE SEQUENCE [LARGE SCALE GENOMIC DNA]</scope>
</reference>
<proteinExistence type="predicted"/>
<dbReference type="AlphaFoldDB" id="A0A2A5C6N8"/>